<name>A0A0G4MZE6_VERLO</name>
<feature type="region of interest" description="Disordered" evidence="1">
    <location>
        <begin position="73"/>
        <end position="99"/>
    </location>
</feature>
<dbReference type="Proteomes" id="UP000045706">
    <property type="component" value="Unassembled WGS sequence"/>
</dbReference>
<protein>
    <submittedName>
        <fullName evidence="2">Uncharacterized protein</fullName>
    </submittedName>
</protein>
<feature type="region of interest" description="Disordered" evidence="1">
    <location>
        <begin position="113"/>
        <end position="135"/>
    </location>
</feature>
<evidence type="ECO:0000313" key="3">
    <source>
        <dbReference type="Proteomes" id="UP000045706"/>
    </source>
</evidence>
<organism evidence="2 3">
    <name type="scientific">Verticillium longisporum</name>
    <name type="common">Verticillium dahliae var. longisporum</name>
    <dbReference type="NCBI Taxonomy" id="100787"/>
    <lineage>
        <taxon>Eukaryota</taxon>
        <taxon>Fungi</taxon>
        <taxon>Dikarya</taxon>
        <taxon>Ascomycota</taxon>
        <taxon>Pezizomycotina</taxon>
        <taxon>Sordariomycetes</taxon>
        <taxon>Hypocreomycetidae</taxon>
        <taxon>Glomerellales</taxon>
        <taxon>Plectosphaerellaceae</taxon>
        <taxon>Verticillium</taxon>
    </lineage>
</organism>
<dbReference type="EMBL" id="CVQI01031764">
    <property type="protein sequence ID" value="CRK39542.1"/>
    <property type="molecule type" value="Genomic_DNA"/>
</dbReference>
<dbReference type="AlphaFoldDB" id="A0A0G4MZE6"/>
<accession>A0A0G4MZE6</accession>
<proteinExistence type="predicted"/>
<evidence type="ECO:0000256" key="1">
    <source>
        <dbReference type="SAM" id="MobiDB-lite"/>
    </source>
</evidence>
<sequence>MTLRVSFFVYPAAVDVVHPSAMMYVTPYVDAARMRHPRSPIFCSQSTVTMATPPATAGMHHTVPCSARFRGHRRSANVATTQHATPNPPPAAATSVDPSELTPIVVMSANVATTQHATPNPPPAAATSVDPIEIV</sequence>
<gene>
    <name evidence="2" type="ORF">BN1723_015518</name>
</gene>
<evidence type="ECO:0000313" key="2">
    <source>
        <dbReference type="EMBL" id="CRK39542.1"/>
    </source>
</evidence>
<reference evidence="3" key="1">
    <citation type="submission" date="2015-05" db="EMBL/GenBank/DDBJ databases">
        <authorList>
            <person name="Fogelqvist Johan"/>
        </authorList>
    </citation>
    <scope>NUCLEOTIDE SEQUENCE [LARGE SCALE GENOMIC DNA]</scope>
</reference>